<reference evidence="1" key="2">
    <citation type="journal article" date="2015" name="Data Brief">
        <title>Shoot transcriptome of the giant reed, Arundo donax.</title>
        <authorList>
            <person name="Barrero R.A."/>
            <person name="Guerrero F.D."/>
            <person name="Moolhuijzen P."/>
            <person name="Goolsby J.A."/>
            <person name="Tidwell J."/>
            <person name="Bellgard S.E."/>
            <person name="Bellgard M.I."/>
        </authorList>
    </citation>
    <scope>NUCLEOTIDE SEQUENCE</scope>
    <source>
        <tissue evidence="1">Shoot tissue taken approximately 20 cm above the soil surface</tissue>
    </source>
</reference>
<protein>
    <submittedName>
        <fullName evidence="1">Uncharacterized protein</fullName>
    </submittedName>
</protein>
<reference evidence="1" key="1">
    <citation type="submission" date="2014-09" db="EMBL/GenBank/DDBJ databases">
        <authorList>
            <person name="Magalhaes I.L.F."/>
            <person name="Oliveira U."/>
            <person name="Santos F.R."/>
            <person name="Vidigal T.H.D.A."/>
            <person name="Brescovit A.D."/>
            <person name="Santos A.J."/>
        </authorList>
    </citation>
    <scope>NUCLEOTIDE SEQUENCE</scope>
    <source>
        <tissue evidence="1">Shoot tissue taken approximately 20 cm above the soil surface</tissue>
    </source>
</reference>
<proteinExistence type="predicted"/>
<organism evidence="1">
    <name type="scientific">Arundo donax</name>
    <name type="common">Giant reed</name>
    <name type="synonym">Donax arundinaceus</name>
    <dbReference type="NCBI Taxonomy" id="35708"/>
    <lineage>
        <taxon>Eukaryota</taxon>
        <taxon>Viridiplantae</taxon>
        <taxon>Streptophyta</taxon>
        <taxon>Embryophyta</taxon>
        <taxon>Tracheophyta</taxon>
        <taxon>Spermatophyta</taxon>
        <taxon>Magnoliopsida</taxon>
        <taxon>Liliopsida</taxon>
        <taxon>Poales</taxon>
        <taxon>Poaceae</taxon>
        <taxon>PACMAD clade</taxon>
        <taxon>Arundinoideae</taxon>
        <taxon>Arundineae</taxon>
        <taxon>Arundo</taxon>
    </lineage>
</organism>
<dbReference type="AlphaFoldDB" id="A0A0A8YMY4"/>
<dbReference type="EMBL" id="GBRH01271440">
    <property type="protein sequence ID" value="JAD26455.1"/>
    <property type="molecule type" value="Transcribed_RNA"/>
</dbReference>
<name>A0A0A8YMY4_ARUDO</name>
<sequence length="73" mass="8285">MISDISSLNNAFNYSLSETSNNCIMRATQTDFYTVFTLPKFLDLPIIFSNATYHSSAVRRKTSVARTNLQGWN</sequence>
<evidence type="ECO:0000313" key="1">
    <source>
        <dbReference type="EMBL" id="JAD26455.1"/>
    </source>
</evidence>
<accession>A0A0A8YMY4</accession>